<sequence length="172" mass="18396">MADARQDNTNLATETHLAHHAPKLKRMRQIGQLLDGAIVIPGTKQRIGIDPLLGLIPGGGDTVSAALSGYIIIEAARMGLPREALMQMVGNIAIDTLVGTVPVLGDVFDVFSKANIRNLQIVESHIQAPPATSRKTDKLFIALLIVLLISLALAMGIATVAFWSFVANWIRG</sequence>
<evidence type="ECO:0000256" key="1">
    <source>
        <dbReference type="SAM" id="Phobius"/>
    </source>
</evidence>
<evidence type="ECO:0000313" key="2">
    <source>
        <dbReference type="EMBL" id="PSB54893.1"/>
    </source>
</evidence>
<dbReference type="PANTHER" id="PTHR35519">
    <property type="entry name" value="MEMBRANE PROTEINS"/>
    <property type="match status" value="1"/>
</dbReference>
<keyword evidence="3" id="KW-1185">Reference proteome</keyword>
<dbReference type="Proteomes" id="UP000238937">
    <property type="component" value="Unassembled WGS sequence"/>
</dbReference>
<dbReference type="AlphaFoldDB" id="A0A2T1GC17"/>
<evidence type="ECO:0000313" key="3">
    <source>
        <dbReference type="Proteomes" id="UP000238937"/>
    </source>
</evidence>
<gene>
    <name evidence="2" type="ORF">C7B77_16770</name>
</gene>
<dbReference type="PANTHER" id="PTHR35519:SF2">
    <property type="entry name" value="PH DOMAIN PROTEIN"/>
    <property type="match status" value="1"/>
</dbReference>
<dbReference type="OrthoDB" id="513552at2"/>
<feature type="transmembrane region" description="Helical" evidence="1">
    <location>
        <begin position="139"/>
        <end position="166"/>
    </location>
</feature>
<keyword evidence="1" id="KW-1133">Transmembrane helix</keyword>
<protein>
    <submittedName>
        <fullName evidence="2">DUF4112 domain-containing protein</fullName>
    </submittedName>
</protein>
<keyword evidence="1" id="KW-0812">Transmembrane</keyword>
<dbReference type="InterPro" id="IPR025187">
    <property type="entry name" value="DUF4112"/>
</dbReference>
<dbReference type="RefSeq" id="WP_106307181.1">
    <property type="nucleotide sequence ID" value="NZ_PVWO01000225.1"/>
</dbReference>
<accession>A0A2T1GC17</accession>
<reference evidence="2 3" key="1">
    <citation type="submission" date="2018-03" db="EMBL/GenBank/DDBJ databases">
        <title>The ancient ancestry and fast evolution of plastids.</title>
        <authorList>
            <person name="Moore K.R."/>
            <person name="Magnabosco C."/>
            <person name="Momper L."/>
            <person name="Gold D.A."/>
            <person name="Bosak T."/>
            <person name="Fournier G.P."/>
        </authorList>
    </citation>
    <scope>NUCLEOTIDE SEQUENCE [LARGE SCALE GENOMIC DNA]</scope>
    <source>
        <strain evidence="2 3">CCALA 037</strain>
    </source>
</reference>
<organism evidence="2 3">
    <name type="scientific">Chamaesiphon polymorphus CCALA 037</name>
    <dbReference type="NCBI Taxonomy" id="2107692"/>
    <lineage>
        <taxon>Bacteria</taxon>
        <taxon>Bacillati</taxon>
        <taxon>Cyanobacteriota</taxon>
        <taxon>Cyanophyceae</taxon>
        <taxon>Gomontiellales</taxon>
        <taxon>Chamaesiphonaceae</taxon>
        <taxon>Chamaesiphon</taxon>
    </lineage>
</organism>
<name>A0A2T1GC17_9CYAN</name>
<proteinExistence type="predicted"/>
<dbReference type="EMBL" id="PVWO01000225">
    <property type="protein sequence ID" value="PSB54893.1"/>
    <property type="molecule type" value="Genomic_DNA"/>
</dbReference>
<keyword evidence="1" id="KW-0472">Membrane</keyword>
<comment type="caution">
    <text evidence="2">The sequence shown here is derived from an EMBL/GenBank/DDBJ whole genome shotgun (WGS) entry which is preliminary data.</text>
</comment>
<dbReference type="Pfam" id="PF13430">
    <property type="entry name" value="DUF4112"/>
    <property type="match status" value="1"/>
</dbReference>